<dbReference type="EMBL" id="UINC01004481">
    <property type="protein sequence ID" value="SVA14637.1"/>
    <property type="molecule type" value="Genomic_DNA"/>
</dbReference>
<proteinExistence type="predicted"/>
<dbReference type="AlphaFoldDB" id="A0A381TIN6"/>
<organism evidence="2">
    <name type="scientific">marine metagenome</name>
    <dbReference type="NCBI Taxonomy" id="408172"/>
    <lineage>
        <taxon>unclassified sequences</taxon>
        <taxon>metagenomes</taxon>
        <taxon>ecological metagenomes</taxon>
    </lineage>
</organism>
<feature type="region of interest" description="Disordered" evidence="1">
    <location>
        <begin position="1"/>
        <end position="22"/>
    </location>
</feature>
<evidence type="ECO:0000256" key="1">
    <source>
        <dbReference type="SAM" id="MobiDB-lite"/>
    </source>
</evidence>
<protein>
    <submittedName>
        <fullName evidence="2">Uncharacterized protein</fullName>
    </submittedName>
</protein>
<accession>A0A381TIN6</accession>
<reference evidence="2" key="1">
    <citation type="submission" date="2018-05" db="EMBL/GenBank/DDBJ databases">
        <authorList>
            <person name="Lanie J.A."/>
            <person name="Ng W.-L."/>
            <person name="Kazmierczak K.M."/>
            <person name="Andrzejewski T.M."/>
            <person name="Davidsen T.M."/>
            <person name="Wayne K.J."/>
            <person name="Tettelin H."/>
            <person name="Glass J.I."/>
            <person name="Rusch D."/>
            <person name="Podicherti R."/>
            <person name="Tsui H.-C.T."/>
            <person name="Winkler M.E."/>
        </authorList>
    </citation>
    <scope>NUCLEOTIDE SEQUENCE</scope>
</reference>
<gene>
    <name evidence="2" type="ORF">METZ01_LOCUS67491</name>
</gene>
<evidence type="ECO:0000313" key="2">
    <source>
        <dbReference type="EMBL" id="SVA14637.1"/>
    </source>
</evidence>
<name>A0A381TIN6_9ZZZZ</name>
<sequence>MEGDLVGGYVDPADPGRHRGAN</sequence>